<comment type="caution">
    <text evidence="1">The sequence shown here is derived from an EMBL/GenBank/DDBJ whole genome shotgun (WGS) entry which is preliminary data.</text>
</comment>
<proteinExistence type="predicted"/>
<gene>
    <name evidence="1" type="ORF">AGERDE_LOCUS6212</name>
</gene>
<evidence type="ECO:0000313" key="1">
    <source>
        <dbReference type="EMBL" id="CAG8541583.1"/>
    </source>
</evidence>
<keyword evidence="2" id="KW-1185">Reference proteome</keyword>
<protein>
    <submittedName>
        <fullName evidence="1">10368_t:CDS:1</fullName>
    </submittedName>
</protein>
<reference evidence="1" key="1">
    <citation type="submission" date="2021-06" db="EMBL/GenBank/DDBJ databases">
        <authorList>
            <person name="Kallberg Y."/>
            <person name="Tangrot J."/>
            <person name="Rosling A."/>
        </authorList>
    </citation>
    <scope>NUCLEOTIDE SEQUENCE</scope>
    <source>
        <strain evidence="1">MT106</strain>
    </source>
</reference>
<dbReference type="AlphaFoldDB" id="A0A9N9AQU0"/>
<feature type="non-terminal residue" evidence="1">
    <location>
        <position position="73"/>
    </location>
</feature>
<organism evidence="1 2">
    <name type="scientific">Ambispora gerdemannii</name>
    <dbReference type="NCBI Taxonomy" id="144530"/>
    <lineage>
        <taxon>Eukaryota</taxon>
        <taxon>Fungi</taxon>
        <taxon>Fungi incertae sedis</taxon>
        <taxon>Mucoromycota</taxon>
        <taxon>Glomeromycotina</taxon>
        <taxon>Glomeromycetes</taxon>
        <taxon>Archaeosporales</taxon>
        <taxon>Ambisporaceae</taxon>
        <taxon>Ambispora</taxon>
    </lineage>
</organism>
<dbReference type="EMBL" id="CAJVPL010000936">
    <property type="protein sequence ID" value="CAG8541583.1"/>
    <property type="molecule type" value="Genomic_DNA"/>
</dbReference>
<sequence length="73" mass="8099">MVINREPSPHNRALYNNIKLASSTTFSVRAVSKFRGPSSSQTSSAGLGFRHLCFRSSSYFSCSCTLFVFLFVP</sequence>
<name>A0A9N9AQU0_9GLOM</name>
<dbReference type="Proteomes" id="UP000789831">
    <property type="component" value="Unassembled WGS sequence"/>
</dbReference>
<accession>A0A9N9AQU0</accession>
<evidence type="ECO:0000313" key="2">
    <source>
        <dbReference type="Proteomes" id="UP000789831"/>
    </source>
</evidence>